<accession>A0A2V0QB74</accession>
<protein>
    <submittedName>
        <fullName evidence="1">Uncharacterized protein</fullName>
    </submittedName>
</protein>
<comment type="caution">
    <text evidence="1">The sequence shown here is derived from an EMBL/GenBank/DDBJ whole genome shotgun (WGS) entry which is preliminary data.</text>
</comment>
<organism evidence="1 2">
    <name type="scientific">Pseudomonas syringae pv. actinidiae</name>
    <dbReference type="NCBI Taxonomy" id="103796"/>
    <lineage>
        <taxon>Bacteria</taxon>
        <taxon>Pseudomonadati</taxon>
        <taxon>Pseudomonadota</taxon>
        <taxon>Gammaproteobacteria</taxon>
        <taxon>Pseudomonadales</taxon>
        <taxon>Pseudomonadaceae</taxon>
        <taxon>Pseudomonas</taxon>
        <taxon>Pseudomonas syringae</taxon>
    </lineage>
</organism>
<reference evidence="1 2" key="1">
    <citation type="submission" date="2018-04" db="EMBL/GenBank/DDBJ databases">
        <title>Draft genome sequence of Pseudomonas syringae pv. actinidiae biovar 1 strains isolated from kiwifruit in Kagawa prefecture.</title>
        <authorList>
            <person name="Tabuchi M."/>
            <person name="Saito M."/>
            <person name="Fujiwara S."/>
            <person name="Sasa N."/>
            <person name="Akimitsu K."/>
            <person name="Gomi K."/>
            <person name="Konishi-Sugita S."/>
            <person name="Hamano K."/>
            <person name="Kataoka I."/>
        </authorList>
    </citation>
    <scope>NUCLEOTIDE SEQUENCE [LARGE SCALE GENOMIC DNA]</scope>
    <source>
        <strain evidence="1 2">MAFF212206</strain>
    </source>
</reference>
<dbReference type="EMBL" id="BGJZ01000180">
    <property type="protein sequence ID" value="GBH10239.1"/>
    <property type="molecule type" value="Genomic_DNA"/>
</dbReference>
<evidence type="ECO:0000313" key="1">
    <source>
        <dbReference type="EMBL" id="GBH10239.1"/>
    </source>
</evidence>
<name>A0A2V0QB74_PSESF</name>
<dbReference type="AlphaFoldDB" id="A0A2V0QB74"/>
<dbReference type="Proteomes" id="UP000247480">
    <property type="component" value="Unassembled WGS sequence"/>
</dbReference>
<gene>
    <name evidence="1" type="ORF">KPSA1_03652</name>
</gene>
<evidence type="ECO:0000313" key="2">
    <source>
        <dbReference type="Proteomes" id="UP000247480"/>
    </source>
</evidence>
<proteinExistence type="predicted"/>
<sequence length="41" mass="4700">MRFVYLGSRFTLHASSPQSVALLQLRFASFTVASLREDFHL</sequence>